<feature type="non-terminal residue" evidence="1">
    <location>
        <position position="89"/>
    </location>
</feature>
<evidence type="ECO:0000313" key="1">
    <source>
        <dbReference type="EMBL" id="KAG1889611.1"/>
    </source>
</evidence>
<dbReference type="RefSeq" id="XP_041217472.1">
    <property type="nucleotide sequence ID" value="XM_041373545.1"/>
</dbReference>
<sequence>ILSRGPPTLAMVIPAMDHIYSVFTAGIINHQTLNPSIHTALKLAKQTLNRYYSLTDKSETYQIAMVLHPRHKLQYFKAAGWEDEWVTTA</sequence>
<dbReference type="EMBL" id="JABBWK010000157">
    <property type="protein sequence ID" value="KAG1889611.1"/>
    <property type="molecule type" value="Genomic_DNA"/>
</dbReference>
<accession>A0AAD4HD98</accession>
<evidence type="ECO:0008006" key="3">
    <source>
        <dbReference type="Google" id="ProtNLM"/>
    </source>
</evidence>
<proteinExistence type="predicted"/>
<evidence type="ECO:0000313" key="2">
    <source>
        <dbReference type="Proteomes" id="UP001195769"/>
    </source>
</evidence>
<dbReference type="Proteomes" id="UP001195769">
    <property type="component" value="Unassembled WGS sequence"/>
</dbReference>
<organism evidence="1 2">
    <name type="scientific">Suillus fuscotomentosus</name>
    <dbReference type="NCBI Taxonomy" id="1912939"/>
    <lineage>
        <taxon>Eukaryota</taxon>
        <taxon>Fungi</taxon>
        <taxon>Dikarya</taxon>
        <taxon>Basidiomycota</taxon>
        <taxon>Agaricomycotina</taxon>
        <taxon>Agaricomycetes</taxon>
        <taxon>Agaricomycetidae</taxon>
        <taxon>Boletales</taxon>
        <taxon>Suillineae</taxon>
        <taxon>Suillaceae</taxon>
        <taxon>Suillus</taxon>
    </lineage>
</organism>
<feature type="non-terminal residue" evidence="1">
    <location>
        <position position="1"/>
    </location>
</feature>
<keyword evidence="2" id="KW-1185">Reference proteome</keyword>
<reference evidence="1" key="1">
    <citation type="journal article" date="2020" name="New Phytol.">
        <title>Comparative genomics reveals dynamic genome evolution in host specialist ectomycorrhizal fungi.</title>
        <authorList>
            <person name="Lofgren L.A."/>
            <person name="Nguyen N.H."/>
            <person name="Vilgalys R."/>
            <person name="Ruytinx J."/>
            <person name="Liao H.L."/>
            <person name="Branco S."/>
            <person name="Kuo A."/>
            <person name="LaButti K."/>
            <person name="Lipzen A."/>
            <person name="Andreopoulos W."/>
            <person name="Pangilinan J."/>
            <person name="Riley R."/>
            <person name="Hundley H."/>
            <person name="Na H."/>
            <person name="Barry K."/>
            <person name="Grigoriev I.V."/>
            <person name="Stajich J.E."/>
            <person name="Kennedy P.G."/>
        </authorList>
    </citation>
    <scope>NUCLEOTIDE SEQUENCE</scope>
    <source>
        <strain evidence="1">FC203</strain>
    </source>
</reference>
<name>A0AAD4HD98_9AGAM</name>
<comment type="caution">
    <text evidence="1">The sequence shown here is derived from an EMBL/GenBank/DDBJ whole genome shotgun (WGS) entry which is preliminary data.</text>
</comment>
<gene>
    <name evidence="1" type="ORF">F5891DRAFT_906011</name>
</gene>
<dbReference type="AlphaFoldDB" id="A0AAD4HD98"/>
<protein>
    <recommendedName>
        <fullName evidence="3">hAT-like transposase RNase-H fold domain-containing protein</fullName>
    </recommendedName>
</protein>
<dbReference type="GeneID" id="64667843"/>